<dbReference type="CDD" id="cd03062">
    <property type="entry name" value="TRX_Fd_Sucrase"/>
    <property type="match status" value="1"/>
</dbReference>
<evidence type="ECO:0000313" key="2">
    <source>
        <dbReference type="EMBL" id="KAJ4960553.1"/>
    </source>
</evidence>
<dbReference type="PANTHER" id="PTHR31902">
    <property type="entry name" value="ACTIN PATCHES DISTAL PROTEIN 1"/>
    <property type="match status" value="1"/>
</dbReference>
<dbReference type="Gene3D" id="3.40.30.10">
    <property type="entry name" value="Glutaredoxin"/>
    <property type="match status" value="1"/>
</dbReference>
<evidence type="ECO:0000256" key="1">
    <source>
        <dbReference type="SAM" id="MobiDB-lite"/>
    </source>
</evidence>
<protein>
    <recommendedName>
        <fullName evidence="4">Sucrase/ferredoxin-like family protein</fullName>
    </recommendedName>
</protein>
<dbReference type="InterPro" id="IPR036249">
    <property type="entry name" value="Thioredoxin-like_sf"/>
</dbReference>
<dbReference type="PANTHER" id="PTHR31902:SF10">
    <property type="entry name" value="SUCRASE_FERREDOXIN-LIKE FAMILY PROTEIN"/>
    <property type="match status" value="1"/>
</dbReference>
<dbReference type="EMBL" id="JAMYWD010000009">
    <property type="protein sequence ID" value="KAJ4960553.1"/>
    <property type="molecule type" value="Genomic_DNA"/>
</dbReference>
<dbReference type="OrthoDB" id="10253744at2759"/>
<dbReference type="InterPro" id="IPR009737">
    <property type="entry name" value="Aim32/Apd1-like"/>
</dbReference>
<feature type="compositionally biased region" description="Polar residues" evidence="1">
    <location>
        <begin position="1"/>
        <end position="13"/>
    </location>
</feature>
<name>A0A9Q0H6P6_9MAGN</name>
<dbReference type="SUPFAM" id="SSF52833">
    <property type="entry name" value="Thioredoxin-like"/>
    <property type="match status" value="1"/>
</dbReference>
<evidence type="ECO:0000313" key="3">
    <source>
        <dbReference type="Proteomes" id="UP001141806"/>
    </source>
</evidence>
<accession>A0A9Q0H6P6</accession>
<dbReference type="AlphaFoldDB" id="A0A9Q0H6P6"/>
<sequence>MATVGEDQSSLSGNLDPPAVDSSKPQVNGVVAETDDMKYGFQRSEMYTCTLTGTVDPYDRHMFLCYKNAESWPARIEDAGFDRLPRLLASTLKARRKDFHEQIRFTVCEGRDGTESSNGDILIFPDMVRYRGLTHFDVENFVEDVLVKGSTWVSGVPEALTGSYIFVCSHGSRDQRCGVCGPVLVDKFKKEIQLRGLKDQIFVTPCSHVGGHKYAGNLVIFSSNSEGKVTGHWYGYVTPNDVPILLDQHIGKGEIVERLWRFQMGLSNEEQKKKAKQRNSIYDEITYFGKSLEKVETELKGSTSGCNMNGGKSCCQVANGFCKDEKVELNGENAGKKRRQGTDVRKSKFGGLTTWAETWEQGDILTAVAVIGAVASVAVACSFYQRSG</sequence>
<dbReference type="Proteomes" id="UP001141806">
    <property type="component" value="Unassembled WGS sequence"/>
</dbReference>
<proteinExistence type="predicted"/>
<gene>
    <name evidence="2" type="ORF">NE237_020463</name>
</gene>
<comment type="caution">
    <text evidence="2">The sequence shown here is derived from an EMBL/GenBank/DDBJ whole genome shotgun (WGS) entry which is preliminary data.</text>
</comment>
<keyword evidence="3" id="KW-1185">Reference proteome</keyword>
<dbReference type="Pfam" id="PF06999">
    <property type="entry name" value="Suc_Fer-like"/>
    <property type="match status" value="1"/>
</dbReference>
<dbReference type="FunFam" id="3.40.30.10:FF:000213">
    <property type="entry name" value="APD1p protein"/>
    <property type="match status" value="1"/>
</dbReference>
<feature type="region of interest" description="Disordered" evidence="1">
    <location>
        <begin position="1"/>
        <end position="29"/>
    </location>
</feature>
<evidence type="ECO:0008006" key="4">
    <source>
        <dbReference type="Google" id="ProtNLM"/>
    </source>
</evidence>
<reference evidence="2" key="1">
    <citation type="journal article" date="2023" name="Plant J.">
        <title>The genome of the king protea, Protea cynaroides.</title>
        <authorList>
            <person name="Chang J."/>
            <person name="Duong T.A."/>
            <person name="Schoeman C."/>
            <person name="Ma X."/>
            <person name="Roodt D."/>
            <person name="Barker N."/>
            <person name="Li Z."/>
            <person name="Van de Peer Y."/>
            <person name="Mizrachi E."/>
        </authorList>
    </citation>
    <scope>NUCLEOTIDE SEQUENCE</scope>
    <source>
        <tissue evidence="2">Young leaves</tissue>
    </source>
</reference>
<organism evidence="2 3">
    <name type="scientific">Protea cynaroides</name>
    <dbReference type="NCBI Taxonomy" id="273540"/>
    <lineage>
        <taxon>Eukaryota</taxon>
        <taxon>Viridiplantae</taxon>
        <taxon>Streptophyta</taxon>
        <taxon>Embryophyta</taxon>
        <taxon>Tracheophyta</taxon>
        <taxon>Spermatophyta</taxon>
        <taxon>Magnoliopsida</taxon>
        <taxon>Proteales</taxon>
        <taxon>Proteaceae</taxon>
        <taxon>Protea</taxon>
    </lineage>
</organism>